<dbReference type="Proteomes" id="UP000712600">
    <property type="component" value="Unassembled WGS sequence"/>
</dbReference>
<reference evidence="1" key="1">
    <citation type="submission" date="2019-12" db="EMBL/GenBank/DDBJ databases">
        <title>Genome sequencing and annotation of Brassica cretica.</title>
        <authorList>
            <person name="Studholme D.J."/>
            <person name="Sarris P."/>
        </authorList>
    </citation>
    <scope>NUCLEOTIDE SEQUENCE</scope>
    <source>
        <strain evidence="1">PFS-109/04</strain>
        <tissue evidence="1">Leaf</tissue>
    </source>
</reference>
<sequence length="198" mass="22264">MTFFIGLYKLHRSITLPCRSFSDALALGAGVGRNFDGESGNISIKGDASDHTPGACVASVAILGLSYGRALWFHESCGREYGCSFRRLRRIGQVDNNGAINAMYRVELPEPISLDRRKRVGKRWSHLSKTRRSKIVNHGEKDRERGRRMTKIKTAEDRFAYLKAATTLTALSLESRKLMIRPKVAHIVVTSKNQKRTK</sequence>
<gene>
    <name evidence="1" type="ORF">F2Q69_00047536</name>
</gene>
<protein>
    <submittedName>
        <fullName evidence="1">Uncharacterized protein</fullName>
    </submittedName>
</protein>
<evidence type="ECO:0000313" key="1">
    <source>
        <dbReference type="EMBL" id="KAF3526880.1"/>
    </source>
</evidence>
<accession>A0A8S9Q4V4</accession>
<evidence type="ECO:0000313" key="2">
    <source>
        <dbReference type="Proteomes" id="UP000712600"/>
    </source>
</evidence>
<name>A0A8S9Q4V4_BRACR</name>
<organism evidence="1 2">
    <name type="scientific">Brassica cretica</name>
    <name type="common">Mustard</name>
    <dbReference type="NCBI Taxonomy" id="69181"/>
    <lineage>
        <taxon>Eukaryota</taxon>
        <taxon>Viridiplantae</taxon>
        <taxon>Streptophyta</taxon>
        <taxon>Embryophyta</taxon>
        <taxon>Tracheophyta</taxon>
        <taxon>Spermatophyta</taxon>
        <taxon>Magnoliopsida</taxon>
        <taxon>eudicotyledons</taxon>
        <taxon>Gunneridae</taxon>
        <taxon>Pentapetalae</taxon>
        <taxon>rosids</taxon>
        <taxon>malvids</taxon>
        <taxon>Brassicales</taxon>
        <taxon>Brassicaceae</taxon>
        <taxon>Brassiceae</taxon>
        <taxon>Brassica</taxon>
    </lineage>
</organism>
<dbReference type="AlphaFoldDB" id="A0A8S9Q4V4"/>
<dbReference type="EMBL" id="QGKX02001347">
    <property type="protein sequence ID" value="KAF3526880.1"/>
    <property type="molecule type" value="Genomic_DNA"/>
</dbReference>
<comment type="caution">
    <text evidence="1">The sequence shown here is derived from an EMBL/GenBank/DDBJ whole genome shotgun (WGS) entry which is preliminary data.</text>
</comment>
<proteinExistence type="predicted"/>